<keyword evidence="9 13" id="KW-0675">Receptor</keyword>
<evidence type="ECO:0000256" key="13">
    <source>
        <dbReference type="RuleBase" id="RU000688"/>
    </source>
</evidence>
<keyword evidence="2" id="KW-1003">Cell membrane</keyword>
<accession>A0A8K0AEX6</accession>
<evidence type="ECO:0000313" key="16">
    <source>
        <dbReference type="EMBL" id="CAH1274145.1"/>
    </source>
</evidence>
<evidence type="ECO:0000256" key="6">
    <source>
        <dbReference type="ARBA" id="ARBA00023136"/>
    </source>
</evidence>
<keyword evidence="7" id="KW-0564">Palmitate</keyword>
<evidence type="ECO:0000256" key="4">
    <source>
        <dbReference type="ARBA" id="ARBA00022989"/>
    </source>
</evidence>
<dbReference type="Proteomes" id="UP000838412">
    <property type="component" value="Chromosome 9"/>
</dbReference>
<dbReference type="GO" id="GO:0004930">
    <property type="term" value="F:G protein-coupled receptor activity"/>
    <property type="evidence" value="ECO:0007669"/>
    <property type="project" value="UniProtKB-KW"/>
</dbReference>
<comment type="subcellular location">
    <subcellularLocation>
        <location evidence="1">Cell membrane</location>
        <topology evidence="1">Multi-pass membrane protein</topology>
    </subcellularLocation>
</comment>
<gene>
    <name evidence="16" type="primary">MCHR1</name>
    <name evidence="16" type="ORF">BLAG_LOCUS25255</name>
</gene>
<keyword evidence="6 15" id="KW-0472">Membrane</keyword>
<keyword evidence="12" id="KW-0449">Lipoprotein</keyword>
<evidence type="ECO:0000256" key="9">
    <source>
        <dbReference type="ARBA" id="ARBA00023170"/>
    </source>
</evidence>
<dbReference type="PRINTS" id="PR00237">
    <property type="entry name" value="GPCRRHODOPSN"/>
</dbReference>
<keyword evidence="5 13" id="KW-0297">G-protein coupled receptor</keyword>
<feature type="transmembrane region" description="Helical" evidence="15">
    <location>
        <begin position="298"/>
        <end position="323"/>
    </location>
</feature>
<evidence type="ECO:0000256" key="7">
    <source>
        <dbReference type="ARBA" id="ARBA00023139"/>
    </source>
</evidence>
<evidence type="ECO:0000256" key="14">
    <source>
        <dbReference type="SAM" id="MobiDB-lite"/>
    </source>
</evidence>
<feature type="transmembrane region" description="Helical" evidence="15">
    <location>
        <begin position="53"/>
        <end position="76"/>
    </location>
</feature>
<organism evidence="16 17">
    <name type="scientific">Branchiostoma lanceolatum</name>
    <name type="common">Common lancelet</name>
    <name type="synonym">Amphioxus lanceolatum</name>
    <dbReference type="NCBI Taxonomy" id="7740"/>
    <lineage>
        <taxon>Eukaryota</taxon>
        <taxon>Metazoa</taxon>
        <taxon>Chordata</taxon>
        <taxon>Cephalochordata</taxon>
        <taxon>Leptocardii</taxon>
        <taxon>Amphioxiformes</taxon>
        <taxon>Branchiostomatidae</taxon>
        <taxon>Branchiostoma</taxon>
    </lineage>
</organism>
<protein>
    <submittedName>
        <fullName evidence="16">MCHR1 protein</fullName>
    </submittedName>
</protein>
<dbReference type="GO" id="GO:0042923">
    <property type="term" value="F:neuropeptide binding"/>
    <property type="evidence" value="ECO:0007669"/>
    <property type="project" value="TreeGrafter"/>
</dbReference>
<keyword evidence="4 15" id="KW-1133">Transmembrane helix</keyword>
<dbReference type="GO" id="GO:0007218">
    <property type="term" value="P:neuropeptide signaling pathway"/>
    <property type="evidence" value="ECO:0007669"/>
    <property type="project" value="TreeGrafter"/>
</dbReference>
<keyword evidence="11 13" id="KW-0807">Transducer</keyword>
<evidence type="ECO:0000256" key="1">
    <source>
        <dbReference type="ARBA" id="ARBA00004651"/>
    </source>
</evidence>
<evidence type="ECO:0000256" key="5">
    <source>
        <dbReference type="ARBA" id="ARBA00023040"/>
    </source>
</evidence>
<dbReference type="PRINTS" id="PR01783">
    <property type="entry name" value="MCHRECEPTOR"/>
</dbReference>
<evidence type="ECO:0000256" key="12">
    <source>
        <dbReference type="ARBA" id="ARBA00023288"/>
    </source>
</evidence>
<evidence type="ECO:0000256" key="11">
    <source>
        <dbReference type="ARBA" id="ARBA00023224"/>
    </source>
</evidence>
<dbReference type="PANTHER" id="PTHR24229">
    <property type="entry name" value="NEUROPEPTIDES RECEPTOR"/>
    <property type="match status" value="1"/>
</dbReference>
<feature type="compositionally biased region" description="Polar residues" evidence="14">
    <location>
        <begin position="378"/>
        <end position="388"/>
    </location>
</feature>
<keyword evidence="8" id="KW-1015">Disulfide bond</keyword>
<dbReference type="GO" id="GO:0005886">
    <property type="term" value="C:plasma membrane"/>
    <property type="evidence" value="ECO:0007669"/>
    <property type="project" value="UniProtKB-SubCell"/>
</dbReference>
<dbReference type="InterPro" id="IPR008361">
    <property type="entry name" value="MCH_rcpt"/>
</dbReference>
<keyword evidence="10" id="KW-0325">Glycoprotein</keyword>
<dbReference type="OrthoDB" id="6076970at2759"/>
<dbReference type="FunFam" id="1.20.1070.10:FF:000060">
    <property type="entry name" value="Somatostatin receptor type 1"/>
    <property type="match status" value="1"/>
</dbReference>
<proteinExistence type="inferred from homology"/>
<dbReference type="GO" id="GO:0043005">
    <property type="term" value="C:neuron projection"/>
    <property type="evidence" value="ECO:0007669"/>
    <property type="project" value="TreeGrafter"/>
</dbReference>
<evidence type="ECO:0000256" key="10">
    <source>
        <dbReference type="ARBA" id="ARBA00023180"/>
    </source>
</evidence>
<feature type="region of interest" description="Disordered" evidence="14">
    <location>
        <begin position="377"/>
        <end position="398"/>
    </location>
</feature>
<sequence length="433" mass="48624">MSMNSTMSEEESLSSWETLEPWDPGRLNDTFNNASFPFWDPPYDPRDFDSASIVMPVLYGLICALGLVGNGIVLYVMARHSKLRSPADIFIFNLALADELFMLGMPFQIHQFASEEWAYGAAMCKIVMAMDAQNQFTSTYVMTVTAIDRYLAVNHPVRCLGYRTRFAAVVVNVGTWVASGLSILPVWIYASQVQYRDGTKVCILKLPNPGGIYNFTIYHFCLGFLVPLVVTAACCLLMIHRLNNTVAPSGQQHPHHNHHKSTKRLLVCIVLVFIACWLPFHVVQLVNLTMTGPPSYSFIVGYFFSMCMGYANSCFNPLLYAFVGKNFRKHWRKAHPRGLTGRQQRRVAPLNQRGENINNIEDSHRVGSGYQPAVWPNGTRQTLPSGSSAIDLRENTTPGVRMERAGPSNLLSVESSRTPQALFLRKPVMEMQL</sequence>
<dbReference type="CDD" id="cd15088">
    <property type="entry name" value="7tmA_MCHR-like"/>
    <property type="match status" value="1"/>
</dbReference>
<reference evidence="16" key="1">
    <citation type="submission" date="2022-01" db="EMBL/GenBank/DDBJ databases">
        <authorList>
            <person name="Braso-Vives M."/>
        </authorList>
    </citation>
    <scope>NUCLEOTIDE SEQUENCE</scope>
</reference>
<dbReference type="InterPro" id="IPR008362">
    <property type="entry name" value="MCHR2"/>
</dbReference>
<dbReference type="Pfam" id="PF00001">
    <property type="entry name" value="7tm_1"/>
    <property type="match status" value="1"/>
</dbReference>
<evidence type="ECO:0000256" key="15">
    <source>
        <dbReference type="SAM" id="Phobius"/>
    </source>
</evidence>
<evidence type="ECO:0000256" key="8">
    <source>
        <dbReference type="ARBA" id="ARBA00023157"/>
    </source>
</evidence>
<dbReference type="Gene3D" id="1.20.1070.10">
    <property type="entry name" value="Rhodopsin 7-helix transmembrane proteins"/>
    <property type="match status" value="1"/>
</dbReference>
<feature type="transmembrane region" description="Helical" evidence="15">
    <location>
        <begin position="265"/>
        <end position="286"/>
    </location>
</feature>
<comment type="similarity">
    <text evidence="13">Belongs to the G-protein coupled receptor 1 family.</text>
</comment>
<feature type="transmembrane region" description="Helical" evidence="15">
    <location>
        <begin position="217"/>
        <end position="239"/>
    </location>
</feature>
<keyword evidence="3 13" id="KW-0812">Transmembrane</keyword>
<evidence type="ECO:0000256" key="3">
    <source>
        <dbReference type="ARBA" id="ARBA00022692"/>
    </source>
</evidence>
<feature type="region of interest" description="Disordered" evidence="14">
    <location>
        <begin position="1"/>
        <end position="21"/>
    </location>
</feature>
<dbReference type="InterPro" id="IPR000276">
    <property type="entry name" value="GPCR_Rhodpsn"/>
</dbReference>
<name>A0A8K0AEX6_BRALA</name>
<dbReference type="PANTHER" id="PTHR24229:SF80">
    <property type="entry name" value="MELANIN-CONCENTRATING HORMONE RECEPTOR 1-LIKE"/>
    <property type="match status" value="1"/>
</dbReference>
<keyword evidence="17" id="KW-1185">Reference proteome</keyword>
<dbReference type="SUPFAM" id="SSF81321">
    <property type="entry name" value="Family A G protein-coupled receptor-like"/>
    <property type="match status" value="1"/>
</dbReference>
<dbReference type="PRINTS" id="PR01784">
    <property type="entry name" value="MCH2RECEPTOR"/>
</dbReference>
<feature type="transmembrane region" description="Helical" evidence="15">
    <location>
        <begin position="166"/>
        <end position="190"/>
    </location>
</feature>
<dbReference type="PROSITE" id="PS00237">
    <property type="entry name" value="G_PROTEIN_RECEP_F1_1"/>
    <property type="match status" value="1"/>
</dbReference>
<dbReference type="EMBL" id="OV696694">
    <property type="protein sequence ID" value="CAH1274145.1"/>
    <property type="molecule type" value="Genomic_DNA"/>
</dbReference>
<feature type="compositionally biased region" description="Low complexity" evidence="14">
    <location>
        <begin position="1"/>
        <end position="19"/>
    </location>
</feature>
<dbReference type="AlphaFoldDB" id="A0A8K0AEX6"/>
<evidence type="ECO:0000313" key="17">
    <source>
        <dbReference type="Proteomes" id="UP000838412"/>
    </source>
</evidence>
<evidence type="ECO:0000256" key="2">
    <source>
        <dbReference type="ARBA" id="ARBA00022475"/>
    </source>
</evidence>